<evidence type="ECO:0008006" key="3">
    <source>
        <dbReference type="Google" id="ProtNLM"/>
    </source>
</evidence>
<dbReference type="Proteomes" id="UP000663846">
    <property type="component" value="Unassembled WGS sequence"/>
</dbReference>
<evidence type="ECO:0000313" key="1">
    <source>
        <dbReference type="EMBL" id="CAE6375488.1"/>
    </source>
</evidence>
<dbReference type="CDD" id="cd02440">
    <property type="entry name" value="AdoMet_MTases"/>
    <property type="match status" value="1"/>
</dbReference>
<gene>
    <name evidence="1" type="ORF">RDB_LOCUS29235</name>
</gene>
<accession>A0A8H2WEF1</accession>
<dbReference type="Gene3D" id="3.40.50.150">
    <property type="entry name" value="Vaccinia Virus protein VP39"/>
    <property type="match status" value="1"/>
</dbReference>
<protein>
    <recommendedName>
        <fullName evidence="3">Methyltransferase domain-containing protein</fullName>
    </recommendedName>
</protein>
<dbReference type="GO" id="GO:0008168">
    <property type="term" value="F:methyltransferase activity"/>
    <property type="evidence" value="ECO:0007669"/>
    <property type="project" value="TreeGrafter"/>
</dbReference>
<dbReference type="Pfam" id="PF13489">
    <property type="entry name" value="Methyltransf_23"/>
    <property type="match status" value="1"/>
</dbReference>
<dbReference type="SUPFAM" id="SSF53335">
    <property type="entry name" value="S-adenosyl-L-methionine-dependent methyltransferases"/>
    <property type="match status" value="1"/>
</dbReference>
<dbReference type="PANTHER" id="PTHR43591:SF31">
    <property type="entry name" value="LAEA-LIKE, PUTATIVE (AFU_ORTHOLOGUE AFUA_8G01930)-RELATED"/>
    <property type="match status" value="1"/>
</dbReference>
<dbReference type="EMBL" id="CAJMWS010000172">
    <property type="protein sequence ID" value="CAE6375488.1"/>
    <property type="molecule type" value="Genomic_DNA"/>
</dbReference>
<reference evidence="1" key="1">
    <citation type="submission" date="2021-01" db="EMBL/GenBank/DDBJ databases">
        <authorList>
            <person name="Kaushik A."/>
        </authorList>
    </citation>
    <scope>NUCLEOTIDE SEQUENCE</scope>
    <source>
        <strain evidence="1">AG1-1C</strain>
    </source>
</reference>
<proteinExistence type="predicted"/>
<dbReference type="InterPro" id="IPR029063">
    <property type="entry name" value="SAM-dependent_MTases_sf"/>
</dbReference>
<sequence>MANLPNGLGELRDVHGRHFNSLNKDYMLPADNVEMKRLSTQHRTLRIALGNLYPENYAEPIIHRLAHREGETTRICDLGSGSGDWAAEMAAAFPHSDVLAIDLAPGVPTNIPTNLQFKVADVTQEAPEYYNRFDLIQGRCIANGVGDYKALFALVYHYLKPGGIFIIAEGSICIFGEDLKPMAPKESGGLAKLFSEITKKQPSPNNKGVARVADFLDGWLQEHGGFEEIKDHNIYIPLGWEGSTDLCKEPHRAGQLMLESARSFAGAWKPMLLSMGLPEGDVDRWVALAQEELESPETMRVYVKFRFVCATKRR</sequence>
<evidence type="ECO:0000313" key="2">
    <source>
        <dbReference type="Proteomes" id="UP000663846"/>
    </source>
</evidence>
<comment type="caution">
    <text evidence="1">The sequence shown here is derived from an EMBL/GenBank/DDBJ whole genome shotgun (WGS) entry which is preliminary data.</text>
</comment>
<dbReference type="PANTHER" id="PTHR43591">
    <property type="entry name" value="METHYLTRANSFERASE"/>
    <property type="match status" value="1"/>
</dbReference>
<name>A0A8H2WEF1_9AGAM</name>
<organism evidence="1 2">
    <name type="scientific">Rhizoctonia solani</name>
    <dbReference type="NCBI Taxonomy" id="456999"/>
    <lineage>
        <taxon>Eukaryota</taxon>
        <taxon>Fungi</taxon>
        <taxon>Dikarya</taxon>
        <taxon>Basidiomycota</taxon>
        <taxon>Agaricomycotina</taxon>
        <taxon>Agaricomycetes</taxon>
        <taxon>Cantharellales</taxon>
        <taxon>Ceratobasidiaceae</taxon>
        <taxon>Rhizoctonia</taxon>
    </lineage>
</organism>
<dbReference type="AlphaFoldDB" id="A0A8H2WEF1"/>